<evidence type="ECO:0000256" key="2">
    <source>
        <dbReference type="ARBA" id="ARBA00022723"/>
    </source>
</evidence>
<dbReference type="STRING" id="155417.A0A4Q4TJ14"/>
<evidence type="ECO:0000256" key="8">
    <source>
        <dbReference type="SAM" id="Phobius"/>
    </source>
</evidence>
<dbReference type="GO" id="GO:0016787">
    <property type="term" value="F:hydrolase activity"/>
    <property type="evidence" value="ECO:0007669"/>
    <property type="project" value="UniProtKB-KW"/>
</dbReference>
<evidence type="ECO:0000259" key="10">
    <source>
        <dbReference type="Pfam" id="PF02872"/>
    </source>
</evidence>
<sequence>MVRTTLLSAFAAASCVVTPAVAEDSLYSSRLSKRFIDDEGNYNISFYHINDVHAHLDEFSSSGTDCTRPERGCYGGYARVKTVIDETRPDHPDSLVLNAGDEFQGTLFYSFYKGEKIAEVLNELDFDAMTLGNHEWDGGDDELGDFLKNLTFPVISANIVSGNEKLNSTIKPYHIFEDYQLAVIGVTTDTTPRISNVGEETKFTDAIQAVQASIDEIRSTTNITRIAALTHIGYEEDKRLAQETTGLHLIMGGHSHTLLGDMEDAEGPYPTIENNIDGDEVFIVTAYRWGEYLGYIDVTYDAEGKILAYHGAPIHLTNTTEQDEDLQEQIEEWRGPFEEFAAEEIGTTNIELDQTTCQQQECTLGDLVSEALLQYRVDGGSDAVFAIVNAGGIRASIEQGPITRGEVLTSFPFGNAVVEVTYTGEELWNIFEGLVSGVNQYNGEEVSSFFQVSTGVKVEYNPDNEVGQRLVRLTVGGSPVDEAAEYVIVTIDFLTGGGDNFLEPVDDAIVLDTMDEVLVRYIGENSPIDFELDGRIAVVDGSADNGGEAGEGGQGGNGTVPTGGGGHGSNGTVPTATGAAPVPTITPSIASISSVGSSIALLIFVAFLAVVVA</sequence>
<dbReference type="SUPFAM" id="SSF56300">
    <property type="entry name" value="Metallo-dependent phosphatases"/>
    <property type="match status" value="1"/>
</dbReference>
<evidence type="ECO:0000256" key="5">
    <source>
        <dbReference type="ARBA" id="ARBA00022801"/>
    </source>
</evidence>
<dbReference type="GO" id="GO:0046872">
    <property type="term" value="F:metal ion binding"/>
    <property type="evidence" value="ECO:0007669"/>
    <property type="project" value="UniProtKB-KW"/>
</dbReference>
<dbReference type="PANTHER" id="PTHR11575">
    <property type="entry name" value="5'-NUCLEOTIDASE-RELATED"/>
    <property type="match status" value="1"/>
</dbReference>
<keyword evidence="3 6" id="KW-0732">Signal</keyword>
<protein>
    <recommendedName>
        <fullName evidence="13">5'-Nucleotidase C-terminal domain-containing protein</fullName>
    </recommendedName>
</protein>
<keyword evidence="8" id="KW-0812">Transmembrane</keyword>
<evidence type="ECO:0000256" key="1">
    <source>
        <dbReference type="ARBA" id="ARBA00006654"/>
    </source>
</evidence>
<dbReference type="SUPFAM" id="SSF55816">
    <property type="entry name" value="5'-nucleotidase (syn. UDP-sugar hydrolase), C-terminal domain"/>
    <property type="match status" value="1"/>
</dbReference>
<evidence type="ECO:0000256" key="4">
    <source>
        <dbReference type="ARBA" id="ARBA00022741"/>
    </source>
</evidence>
<dbReference type="EMBL" id="QJNU01000163">
    <property type="protein sequence ID" value="RYP05647.1"/>
    <property type="molecule type" value="Genomic_DNA"/>
</dbReference>
<proteinExistence type="inferred from homology"/>
<keyword evidence="12" id="KW-1185">Reference proteome</keyword>
<dbReference type="GO" id="GO:0009166">
    <property type="term" value="P:nucleotide catabolic process"/>
    <property type="evidence" value="ECO:0007669"/>
    <property type="project" value="InterPro"/>
</dbReference>
<comment type="similarity">
    <text evidence="1 6">Belongs to the 5'-nucleotidase family.</text>
</comment>
<dbReference type="CDD" id="cd07409">
    <property type="entry name" value="MPP_CD73_N"/>
    <property type="match status" value="1"/>
</dbReference>
<dbReference type="InterPro" id="IPR029052">
    <property type="entry name" value="Metallo-depent_PP-like"/>
</dbReference>
<feature type="chain" id="PRO_5021043114" description="5'-Nucleotidase C-terminal domain-containing protein" evidence="6">
    <location>
        <begin position="23"/>
        <end position="613"/>
    </location>
</feature>
<dbReference type="AlphaFoldDB" id="A0A4Q4TJ14"/>
<feature type="region of interest" description="Disordered" evidence="7">
    <location>
        <begin position="543"/>
        <end position="579"/>
    </location>
</feature>
<dbReference type="Gene3D" id="3.90.780.10">
    <property type="entry name" value="5'-Nucleotidase, C-terminal domain"/>
    <property type="match status" value="1"/>
</dbReference>
<reference evidence="11 12" key="1">
    <citation type="submission" date="2018-06" db="EMBL/GenBank/DDBJ databases">
        <title>Complete Genomes of Monosporascus.</title>
        <authorList>
            <person name="Robinson A.J."/>
            <person name="Natvig D.O."/>
        </authorList>
    </citation>
    <scope>NUCLEOTIDE SEQUENCE [LARGE SCALE GENOMIC DNA]</scope>
    <source>
        <strain evidence="11 12">CBS 110550</strain>
    </source>
</reference>
<evidence type="ECO:0000256" key="6">
    <source>
        <dbReference type="RuleBase" id="RU362119"/>
    </source>
</evidence>
<dbReference type="FunFam" id="3.60.21.10:FF:000020">
    <property type="entry name" value="NT5E isoform 4"/>
    <property type="match status" value="1"/>
</dbReference>
<comment type="caution">
    <text evidence="11">The sequence shown here is derived from an EMBL/GenBank/DDBJ whole genome shotgun (WGS) entry which is preliminary data.</text>
</comment>
<keyword evidence="8" id="KW-1133">Transmembrane helix</keyword>
<evidence type="ECO:0008006" key="13">
    <source>
        <dbReference type="Google" id="ProtNLM"/>
    </source>
</evidence>
<evidence type="ECO:0000256" key="3">
    <source>
        <dbReference type="ARBA" id="ARBA00022729"/>
    </source>
</evidence>
<feature type="domain" description="5'-Nucleotidase C-terminal" evidence="10">
    <location>
        <begin position="345"/>
        <end position="501"/>
    </location>
</feature>
<evidence type="ECO:0000256" key="7">
    <source>
        <dbReference type="SAM" id="MobiDB-lite"/>
    </source>
</evidence>
<evidence type="ECO:0000313" key="12">
    <source>
        <dbReference type="Proteomes" id="UP000293360"/>
    </source>
</evidence>
<dbReference type="InterPro" id="IPR036907">
    <property type="entry name" value="5'-Nucleotdase_C_sf"/>
</dbReference>
<keyword evidence="2" id="KW-0479">Metal-binding</keyword>
<keyword evidence="8" id="KW-0472">Membrane</keyword>
<name>A0A4Q4TJ14_9PEZI</name>
<dbReference type="PRINTS" id="PR01607">
    <property type="entry name" value="APYRASEFAMLY"/>
</dbReference>
<keyword evidence="5 6" id="KW-0378">Hydrolase</keyword>
<dbReference type="OrthoDB" id="7722975at2759"/>
<evidence type="ECO:0000259" key="9">
    <source>
        <dbReference type="Pfam" id="PF00149"/>
    </source>
</evidence>
<feature type="domain" description="Calcineurin-like phosphoesterase" evidence="9">
    <location>
        <begin position="45"/>
        <end position="257"/>
    </location>
</feature>
<feature type="transmembrane region" description="Helical" evidence="8">
    <location>
        <begin position="589"/>
        <end position="612"/>
    </location>
</feature>
<keyword evidence="4 6" id="KW-0547">Nucleotide-binding</keyword>
<feature type="signal peptide" evidence="6">
    <location>
        <begin position="1"/>
        <end position="22"/>
    </location>
</feature>
<dbReference type="PROSITE" id="PS51257">
    <property type="entry name" value="PROKAR_LIPOPROTEIN"/>
    <property type="match status" value="1"/>
</dbReference>
<dbReference type="PANTHER" id="PTHR11575:SF24">
    <property type="entry name" value="5'-NUCLEOTIDASE"/>
    <property type="match status" value="1"/>
</dbReference>
<dbReference type="Proteomes" id="UP000293360">
    <property type="component" value="Unassembled WGS sequence"/>
</dbReference>
<feature type="compositionally biased region" description="Low complexity" evidence="7">
    <location>
        <begin position="570"/>
        <end position="579"/>
    </location>
</feature>
<organism evidence="11 12">
    <name type="scientific">Monosporascus ibericus</name>
    <dbReference type="NCBI Taxonomy" id="155417"/>
    <lineage>
        <taxon>Eukaryota</taxon>
        <taxon>Fungi</taxon>
        <taxon>Dikarya</taxon>
        <taxon>Ascomycota</taxon>
        <taxon>Pezizomycotina</taxon>
        <taxon>Sordariomycetes</taxon>
        <taxon>Xylariomycetidae</taxon>
        <taxon>Xylariales</taxon>
        <taxon>Xylariales incertae sedis</taxon>
        <taxon>Monosporascus</taxon>
    </lineage>
</organism>
<dbReference type="InterPro" id="IPR008334">
    <property type="entry name" value="5'-Nucleotdase_C"/>
</dbReference>
<accession>A0A4Q4TJ14</accession>
<dbReference type="Pfam" id="PF00149">
    <property type="entry name" value="Metallophos"/>
    <property type="match status" value="1"/>
</dbReference>
<dbReference type="Pfam" id="PF02872">
    <property type="entry name" value="5_nucleotid_C"/>
    <property type="match status" value="1"/>
</dbReference>
<feature type="compositionally biased region" description="Gly residues" evidence="7">
    <location>
        <begin position="547"/>
        <end position="569"/>
    </location>
</feature>
<dbReference type="Gene3D" id="3.60.21.10">
    <property type="match status" value="1"/>
</dbReference>
<dbReference type="InterPro" id="IPR006179">
    <property type="entry name" value="5_nucleotidase/apyrase"/>
</dbReference>
<evidence type="ECO:0000313" key="11">
    <source>
        <dbReference type="EMBL" id="RYP05647.1"/>
    </source>
</evidence>
<dbReference type="GO" id="GO:0000166">
    <property type="term" value="F:nucleotide binding"/>
    <property type="evidence" value="ECO:0007669"/>
    <property type="project" value="UniProtKB-KW"/>
</dbReference>
<dbReference type="InterPro" id="IPR004843">
    <property type="entry name" value="Calcineurin-like_PHP"/>
</dbReference>
<gene>
    <name evidence="11" type="ORF">DL764_003656</name>
</gene>